<protein>
    <submittedName>
        <fullName evidence="2">Uncharacterized protein</fullName>
    </submittedName>
</protein>
<sequence length="154" mass="16177">MFSRTSRVAVSGMAALVAALGLPGAAAEPAASDCEALERVETELQAELDDLNTYAGSLSSVLTLASDDPDRQSVGEVLRSMADTLQTGADAVTTPSYRGPLERFSALFDRSAQLVLNGEEASPEDIKQIKEQGEDLGSAVDTAYAQACHKTVRV</sequence>
<dbReference type="Proteomes" id="UP000004816">
    <property type="component" value="Unassembled WGS sequence"/>
</dbReference>
<keyword evidence="1" id="KW-0732">Signal</keyword>
<comment type="caution">
    <text evidence="2">The sequence shown here is derived from an EMBL/GenBank/DDBJ whole genome shotgun (WGS) entry which is preliminary data.</text>
</comment>
<name>E5XTZ9_SEGRC</name>
<dbReference type="RefSeq" id="WP_021029982.1">
    <property type="nucleotide sequence ID" value="NZ_KI391953.1"/>
</dbReference>
<dbReference type="HOGENOM" id="CLU_1703019_0_0_11"/>
<accession>E5XTZ9</accession>
<organism evidence="2 3">
    <name type="scientific">Segniliparus rugosus (strain ATCC BAA-974 / DSM 45345 / CCUG 50838 / CIP 108380 / JCM 13579 / CDC 945)</name>
    <dbReference type="NCBI Taxonomy" id="679197"/>
    <lineage>
        <taxon>Bacteria</taxon>
        <taxon>Bacillati</taxon>
        <taxon>Actinomycetota</taxon>
        <taxon>Actinomycetes</taxon>
        <taxon>Mycobacteriales</taxon>
        <taxon>Segniliparaceae</taxon>
        <taxon>Segniliparus</taxon>
    </lineage>
</organism>
<proteinExistence type="predicted"/>
<reference evidence="2 3" key="1">
    <citation type="journal article" date="2011" name="Stand. Genomic Sci.">
        <title>High quality draft genome sequence of Segniliparus rugosus CDC 945(T)= (ATCC BAA-974(T)).</title>
        <authorList>
            <person name="Earl A.M."/>
            <person name="Desjardins C.A."/>
            <person name="Fitzgerald M.G."/>
            <person name="Arachchi H.M."/>
            <person name="Zeng Q."/>
            <person name="Mehta T."/>
            <person name="Griggs A."/>
            <person name="Birren B.W."/>
            <person name="Toney N.C."/>
            <person name="Carr J."/>
            <person name="Posey J."/>
            <person name="Butler W.R."/>
        </authorList>
    </citation>
    <scope>NUCLEOTIDE SEQUENCE [LARGE SCALE GENOMIC DNA]</scope>
    <source>
        <strain evidence="3">ATCC BAA-974 / DSM 45345 / CCUG 50838 / CIP 108380 / JCM 13579 / CDC 945</strain>
    </source>
</reference>
<feature type="signal peptide" evidence="1">
    <location>
        <begin position="1"/>
        <end position="26"/>
    </location>
</feature>
<evidence type="ECO:0000256" key="1">
    <source>
        <dbReference type="SAM" id="SignalP"/>
    </source>
</evidence>
<keyword evidence="3" id="KW-1185">Reference proteome</keyword>
<evidence type="ECO:0000313" key="3">
    <source>
        <dbReference type="Proteomes" id="UP000004816"/>
    </source>
</evidence>
<evidence type="ECO:0000313" key="2">
    <source>
        <dbReference type="EMBL" id="EFV12168.2"/>
    </source>
</evidence>
<dbReference type="AlphaFoldDB" id="E5XTZ9"/>
<dbReference type="STRING" id="679197.HMPREF9336_02971"/>
<dbReference type="EMBL" id="ACZI02000001">
    <property type="protein sequence ID" value="EFV12168.2"/>
    <property type="molecule type" value="Genomic_DNA"/>
</dbReference>
<feature type="chain" id="PRO_5039272660" evidence="1">
    <location>
        <begin position="27"/>
        <end position="154"/>
    </location>
</feature>
<gene>
    <name evidence="2" type="ORF">HMPREF9336_02971</name>
</gene>